<gene>
    <name evidence="7" type="ORF">ENG14_04710</name>
</gene>
<evidence type="ECO:0000256" key="4">
    <source>
        <dbReference type="SAM" id="MobiDB-lite"/>
    </source>
</evidence>
<evidence type="ECO:0000256" key="5">
    <source>
        <dbReference type="SAM" id="SignalP"/>
    </source>
</evidence>
<dbReference type="InterPro" id="IPR056820">
    <property type="entry name" value="TEN_TTR-like"/>
</dbReference>
<proteinExistence type="predicted"/>
<evidence type="ECO:0000256" key="1">
    <source>
        <dbReference type="ARBA" id="ARBA00022536"/>
    </source>
</evidence>
<feature type="signal peptide" evidence="5">
    <location>
        <begin position="1"/>
        <end position="19"/>
    </location>
</feature>
<feature type="chain" id="PRO_5028168394" description="Teneurin TTR-like domain-containing protein" evidence="5">
    <location>
        <begin position="20"/>
        <end position="1118"/>
    </location>
</feature>
<comment type="caution">
    <text evidence="7">The sequence shown here is derived from an EMBL/GenBank/DDBJ whole genome shotgun (WGS) entry which is preliminary data.</text>
</comment>
<evidence type="ECO:0000256" key="2">
    <source>
        <dbReference type="ARBA" id="ARBA00022737"/>
    </source>
</evidence>
<keyword evidence="2" id="KW-0677">Repeat</keyword>
<feature type="region of interest" description="Disordered" evidence="4">
    <location>
        <begin position="785"/>
        <end position="809"/>
    </location>
</feature>
<feature type="non-terminal residue" evidence="7">
    <location>
        <position position="1118"/>
    </location>
</feature>
<dbReference type="InterPro" id="IPR001258">
    <property type="entry name" value="NHL_repeat"/>
</dbReference>
<feature type="domain" description="Teneurin TTR-like" evidence="6">
    <location>
        <begin position="481"/>
        <end position="565"/>
    </location>
</feature>
<keyword evidence="5" id="KW-0732">Signal</keyword>
<dbReference type="SUPFAM" id="SSF63829">
    <property type="entry name" value="Calcium-dependent phosphotriesterase"/>
    <property type="match status" value="1"/>
</dbReference>
<evidence type="ECO:0000259" key="6">
    <source>
        <dbReference type="Pfam" id="PF25020"/>
    </source>
</evidence>
<evidence type="ECO:0000313" key="7">
    <source>
        <dbReference type="EMBL" id="HDL90185.1"/>
    </source>
</evidence>
<dbReference type="InterPro" id="IPR051216">
    <property type="entry name" value="Teneurin"/>
</dbReference>
<dbReference type="Pfam" id="PF01436">
    <property type="entry name" value="NHL"/>
    <property type="match status" value="1"/>
</dbReference>
<dbReference type="Gene3D" id="2.120.10.30">
    <property type="entry name" value="TolB, C-terminal domain"/>
    <property type="match status" value="1"/>
</dbReference>
<organism evidence="7">
    <name type="scientific">Thermodesulforhabdus norvegica</name>
    <dbReference type="NCBI Taxonomy" id="39841"/>
    <lineage>
        <taxon>Bacteria</taxon>
        <taxon>Pseudomonadati</taxon>
        <taxon>Thermodesulfobacteriota</taxon>
        <taxon>Syntrophobacteria</taxon>
        <taxon>Syntrophobacterales</taxon>
        <taxon>Thermodesulforhabdaceae</taxon>
        <taxon>Thermodesulforhabdus</taxon>
    </lineage>
</organism>
<dbReference type="InterPro" id="IPR011042">
    <property type="entry name" value="6-blade_b-propeller_TolB-like"/>
</dbReference>
<dbReference type="AlphaFoldDB" id="A0A7C0WVS2"/>
<name>A0A7C0WVS2_9BACT</name>
<accession>A0A7C0WVS2</accession>
<dbReference type="PANTHER" id="PTHR11219">
    <property type="entry name" value="TENEURIN AND N-ACETYLGLUCOSAMINE-1-PHOSPHODIESTER ALPHA-N-ACETYLGLUCOSAMINIDASE"/>
    <property type="match status" value="1"/>
</dbReference>
<keyword evidence="3" id="KW-1015">Disulfide bond</keyword>
<dbReference type="EMBL" id="DQZW01000222">
    <property type="protein sequence ID" value="HDL90185.1"/>
    <property type="molecule type" value="Genomic_DNA"/>
</dbReference>
<reference evidence="7" key="1">
    <citation type="journal article" date="2020" name="mSystems">
        <title>Genome- and Community-Level Interaction Insights into Carbon Utilization and Element Cycling Functions of Hydrothermarchaeota in Hydrothermal Sediment.</title>
        <authorList>
            <person name="Zhou Z."/>
            <person name="Liu Y."/>
            <person name="Xu W."/>
            <person name="Pan J."/>
            <person name="Luo Z.H."/>
            <person name="Li M."/>
        </authorList>
    </citation>
    <scope>NUCLEOTIDE SEQUENCE [LARGE SCALE GENOMIC DNA]</scope>
    <source>
        <strain evidence="7">HyVt-19</strain>
    </source>
</reference>
<sequence>MPRKIFCLIAVLVVLPVFGVQSNAFDDLSSFSVFATNSVWLRQGATVNSGNIGVKNISPGPWLNSRSEVSIGHNINVADGVYVYGDSVKIKTGASVFDVHYNELTNKGTIRSGKHTPLDLPMDIILPEFPTPVPGTDNHNIARGETLILTPGAYGEVMVRKNGTLILTGGTYHLENLDLGNTGAKVLFQSATDLIINNRLRPGKNAVIGPDDGSDISAKEIRIYVNGINGTTGNLGATPKAAQIGYTNTLRANIYAPNGTVWIKQGTVAEGAFIGKDVKIGKNVRVTLNNGFGVEPAPTVNISADPGIIQVGESTTLTWSSNNADSCVIEPGVGVVDVNGSIQVFPTESTTYTITATGPGGAATDSITITVNDPYAPPAVEISAIPASIEQGESATLSWASTNAQSAHIDNGIGVVTVNGSTDVSPTATTTYTITVTGSTGSASARAVVMVMGNPEPLPESSFGEQYEVLIPNDATVDEYDPKRFSLITGLVHFIDASPISDVSVTIHGHPEYGTVSTDAQGRFSIPVEGGATMTLVYNKEGLITTHRKVYVPWNDIAIVETFQMIAEDPESTTMTFDGNPDTVVTHQSTEVTDEFGSRSCSIVFTGDNHAYLVDENGNDAQELTTIITRATEYTTPESMPAVLPPTSAYTYCAELSVDGAQRVRFEKPVITWVDNFLGFNVGMIVPVGYYDRDRGVWVPSDNGVVVKLLDTDIDGIVDALDADGDDLPDDLNNNGSFNDEVTGLDDDQKYPLGSTFWRVAVDHFSPCDMNWPRRIIASLTPLIPQEPEGSISPNPDGVPSTEDAMSEEPVKLPEKVNCLNSYVENRSRIFHEDISIPGTDMTLHYASNRVDGYRRGITVPVSGATVPDGLKRIIVKVDVAGRTLEQILDPLPNQKAEFVWDGLDHLRRKIKGVAFAKVKIGFVYDAVYAVPPELEQAFAMIGQDLTSVLSRQNVTLWTKSDLEIPIPPKKRQGTLAEGWTLSVQHQLDSIKPPTLHKGDGTLYRNSTVIVKTVAGNGFSGYSGEGGPATEACIDSPLSVDLDSMGNFYFVILWENRICKVDTDGIISTVAGNGLSGYSGDGGPATEGSRYYPSGVTVDMAGNLYVADTSNNRIRKVD</sequence>
<keyword evidence="1" id="KW-0245">EGF-like domain</keyword>
<protein>
    <recommendedName>
        <fullName evidence="6">Teneurin TTR-like domain-containing protein</fullName>
    </recommendedName>
</protein>
<dbReference type="Proteomes" id="UP000886355">
    <property type="component" value="Unassembled WGS sequence"/>
</dbReference>
<dbReference type="Pfam" id="PF25020">
    <property type="entry name" value="TTR_TEN1-4"/>
    <property type="match status" value="1"/>
</dbReference>
<dbReference type="InterPro" id="IPR008969">
    <property type="entry name" value="CarboxyPept-like_regulatory"/>
</dbReference>
<evidence type="ECO:0000256" key="3">
    <source>
        <dbReference type="ARBA" id="ARBA00023157"/>
    </source>
</evidence>
<dbReference type="PANTHER" id="PTHR11219:SF69">
    <property type="entry name" value="TENEURIN-A"/>
    <property type="match status" value="1"/>
</dbReference>
<dbReference type="SUPFAM" id="SSF49464">
    <property type="entry name" value="Carboxypeptidase regulatory domain-like"/>
    <property type="match status" value="1"/>
</dbReference>